<comment type="caution">
    <text evidence="1">The sequence shown here is derived from an EMBL/GenBank/DDBJ whole genome shotgun (WGS) entry which is preliminary data.</text>
</comment>
<organism evidence="1 2">
    <name type="scientific">Acinetobacter baumannii (strain 1295743)</name>
    <dbReference type="NCBI Taxonomy" id="1310613"/>
    <lineage>
        <taxon>Bacteria</taxon>
        <taxon>Pseudomonadati</taxon>
        <taxon>Pseudomonadota</taxon>
        <taxon>Gammaproteobacteria</taxon>
        <taxon>Moraxellales</taxon>
        <taxon>Moraxellaceae</taxon>
        <taxon>Acinetobacter</taxon>
        <taxon>Acinetobacter calcoaceticus/baumannii complex</taxon>
    </lineage>
</organism>
<evidence type="ECO:0000313" key="1">
    <source>
        <dbReference type="EMBL" id="EXB04678.1"/>
    </source>
</evidence>
<protein>
    <submittedName>
        <fullName evidence="1">Uncharacterized protein</fullName>
    </submittedName>
</protein>
<dbReference type="AlphaFoldDB" id="A0A009ILM5"/>
<sequence>MHTDRPKHADNQPVSYDSGVNLISNEDIFRLLKKRHDHRWASYKGCGNEIYEGIFYETICLLENLERQLGLVYNRAYPTRDDFLIALEHGDQQRLNQIIKFYEELRVERDLIKYAQQTHFFSKNVQAYIAYLKRYPDSHFWKKGDEWQVKTFPHEALFDFFEIYLGRLHVGQTEPTTSTMGLVIENPSESDEISQQQKLAESENIEKTDRVAVAPLTETLTQDVYKQFDEGLRQFNEFLARHKSLRVMCFEITLTPQEATFGEKWRALDRKRNELSGCFNLLIERYGLLAKYSRIEMGINSSLVLQWVLLFKGHDPLDTGRVRASIQQELELQMAGHSYWNTQPFKVGVQDLGCLFHSLDSGYKDVIKARSKSERKAFEYWVLGYLYCVDYFLKPNLLCIADSPYVDRHYEYSVFFREGPSVNNQSVNHRRHQTKTDIEGIYDFIDLDFSAESKQIWKNNNLPKHAKDDLKLLALLYSQYKKKMPIEWREKENFVQLLVSIEHFMRLIQHNPVQVLIDTYLSQTHIEKFPLKSLSQQAKQYLHIGQQLTQFDLSLKEQIADLAFVGWRVRLFLQLFIENLWGFQINRDGIADLKSCLDRFKDLENYRIDGLKERSSFYEIEKEEAVSVKRNQAKAKDYLNKAIIQDVFAFRLVFSYQPNKSFTSEDNITAFNTLLTDFLKNLKRTRKISGESLVAYIGTRIFIDKVLNADITLIFSAQTLSDYDEQKNKECIKQTRAKVIEYWRKYLSIKDFKIDERKKASTVKELKIDERKKASTVKELKIDERKKASTVKELKIDERKKASTVQQLYLIVFKDENLRVSQRDMITSLPRSADLIHIKHHDSTTLRSFKSELADFYSGHGLLCKWKSDILENLTSSGEGHSSRSMDQFLKGHVTSTKSKPLKPKQATTLAQSKIEEATSIDEEQVDNKEQVVSMEELRSKFTQQVLDTLENTKYDI</sequence>
<gene>
    <name evidence="1" type="ORF">J512_2951</name>
</gene>
<name>A0A009ILM5_ACIB9</name>
<proteinExistence type="predicted"/>
<dbReference type="EMBL" id="JEWH01000043">
    <property type="protein sequence ID" value="EXB04678.1"/>
    <property type="molecule type" value="Genomic_DNA"/>
</dbReference>
<dbReference type="Proteomes" id="UP000020595">
    <property type="component" value="Unassembled WGS sequence"/>
</dbReference>
<accession>A0A009ILM5</accession>
<reference evidence="1 2" key="1">
    <citation type="submission" date="2014-02" db="EMBL/GenBank/DDBJ databases">
        <title>Comparative genomics and transcriptomics to identify genetic mechanisms underlying the emergence of carbapenem resistant Acinetobacter baumannii (CRAb).</title>
        <authorList>
            <person name="Harris A.D."/>
            <person name="Johnson K.J."/>
            <person name="George J."/>
            <person name="Shefchek K."/>
            <person name="Daugherty S.C."/>
            <person name="Parankush S."/>
            <person name="Sadzewicz L."/>
            <person name="Tallon L."/>
            <person name="Sengamalay N."/>
            <person name="Hazen T.H."/>
            <person name="Rasko D.A."/>
        </authorList>
    </citation>
    <scope>NUCLEOTIDE SEQUENCE [LARGE SCALE GENOMIC DNA]</scope>
    <source>
        <strain evidence="1 2">1295743</strain>
    </source>
</reference>
<dbReference type="PATRIC" id="fig|1310613.3.peg.2837"/>
<evidence type="ECO:0000313" key="2">
    <source>
        <dbReference type="Proteomes" id="UP000020595"/>
    </source>
</evidence>